<gene>
    <name evidence="7" type="ORF">PNEG_00947</name>
</gene>
<protein>
    <recommendedName>
        <fullName evidence="9">BUB protein kinase</fullName>
    </recommendedName>
</protein>
<dbReference type="Pfam" id="PF08311">
    <property type="entry name" value="Mad3_BUB1_I"/>
    <property type="match status" value="1"/>
</dbReference>
<accession>M7PAE0</accession>
<dbReference type="OMA" id="NCEKGVG"/>
<dbReference type="GO" id="GO:0000776">
    <property type="term" value="C:kinetochore"/>
    <property type="evidence" value="ECO:0007669"/>
    <property type="project" value="UniProtKB-KW"/>
</dbReference>
<dbReference type="GO" id="GO:0032991">
    <property type="term" value="C:protein-containing complex"/>
    <property type="evidence" value="ECO:0007669"/>
    <property type="project" value="UniProtKB-ARBA"/>
</dbReference>
<dbReference type="RefSeq" id="XP_007872860.1">
    <property type="nucleotide sequence ID" value="XM_007874669.1"/>
</dbReference>
<evidence type="ECO:0000313" key="8">
    <source>
        <dbReference type="Proteomes" id="UP000011958"/>
    </source>
</evidence>
<feature type="domain" description="Protein kinase" evidence="5">
    <location>
        <begin position="662"/>
        <end position="957"/>
    </location>
</feature>
<dbReference type="PANTHER" id="PTHR14030">
    <property type="entry name" value="MITOTIC CHECKPOINT SERINE/THREONINE-PROTEIN KINASE BUB1"/>
    <property type="match status" value="1"/>
</dbReference>
<evidence type="ECO:0000259" key="6">
    <source>
        <dbReference type="PROSITE" id="PS51489"/>
    </source>
</evidence>
<dbReference type="PANTHER" id="PTHR14030:SF4">
    <property type="entry name" value="BUB1 KINASE, ISOFORM A-RELATED"/>
    <property type="match status" value="1"/>
</dbReference>
<dbReference type="STRING" id="1069680.M7PAE0"/>
<dbReference type="VEuPathDB" id="FungiDB:PNEG_00947"/>
<dbReference type="Pfam" id="PF08171">
    <property type="entry name" value="Mad3_BUB1_II"/>
    <property type="match status" value="1"/>
</dbReference>
<dbReference type="GO" id="GO:0005524">
    <property type="term" value="F:ATP binding"/>
    <property type="evidence" value="ECO:0007669"/>
    <property type="project" value="InterPro"/>
</dbReference>
<dbReference type="AlphaFoldDB" id="M7PAE0"/>
<dbReference type="Pfam" id="PF00069">
    <property type="entry name" value="Pkinase"/>
    <property type="match status" value="1"/>
</dbReference>
<reference evidence="8" key="1">
    <citation type="journal article" date="2016" name="Nat. Commun.">
        <title>Genome analysis of three Pneumocystis species reveals adaptation mechanisms to life exclusively in mammalian hosts.</title>
        <authorList>
            <person name="Ma L."/>
            <person name="Chen Z."/>
            <person name="Huang D.W."/>
            <person name="Kutty G."/>
            <person name="Ishihara M."/>
            <person name="Wang H."/>
            <person name="Abouelleil A."/>
            <person name="Bishop L."/>
            <person name="Davey E."/>
            <person name="Deng R."/>
            <person name="Deng X."/>
            <person name="Fan L."/>
            <person name="Fantoni G."/>
            <person name="Fitzgerald M."/>
            <person name="Gogineni E."/>
            <person name="Goldberg J.M."/>
            <person name="Handley G."/>
            <person name="Hu X."/>
            <person name="Huber C."/>
            <person name="Jiao X."/>
            <person name="Jones K."/>
            <person name="Levin J.Z."/>
            <person name="Liu Y."/>
            <person name="Macdonald P."/>
            <person name="Melnikov A."/>
            <person name="Raley C."/>
            <person name="Sassi M."/>
            <person name="Sherman B.T."/>
            <person name="Song X."/>
            <person name="Sykes S."/>
            <person name="Tran B."/>
            <person name="Walsh L."/>
            <person name="Xia Y."/>
            <person name="Yang J."/>
            <person name="Young S."/>
            <person name="Zeng Q."/>
            <person name="Zheng X."/>
            <person name="Stephens R."/>
            <person name="Nusbaum C."/>
            <person name="Birren B.W."/>
            <person name="Azadi P."/>
            <person name="Lempicki R.A."/>
            <person name="Cuomo C.A."/>
            <person name="Kovacs J.A."/>
        </authorList>
    </citation>
    <scope>NUCLEOTIDE SEQUENCE [LARGE SCALE GENOMIC DNA]</scope>
    <source>
        <strain evidence="8">B123</strain>
    </source>
</reference>
<dbReference type="SUPFAM" id="SSF56112">
    <property type="entry name" value="Protein kinase-like (PK-like)"/>
    <property type="match status" value="1"/>
</dbReference>
<proteinExistence type="predicted"/>
<name>M7PAE0_PNEMU</name>
<dbReference type="InterPro" id="IPR015661">
    <property type="entry name" value="Bub1/Mad3"/>
</dbReference>
<dbReference type="GeneID" id="19894645"/>
<keyword evidence="3" id="KW-0995">Kinetochore</keyword>
<dbReference type="Gene3D" id="1.10.510.10">
    <property type="entry name" value="Transferase(Phosphotransferase) domain 1"/>
    <property type="match status" value="1"/>
</dbReference>
<comment type="caution">
    <text evidence="7">The sequence shown here is derived from an EMBL/GenBank/DDBJ whole genome shotgun (WGS) entry which is preliminary data.</text>
</comment>
<feature type="domain" description="BUB1 N-terminal" evidence="6">
    <location>
        <begin position="49"/>
        <end position="209"/>
    </location>
</feature>
<dbReference type="Gene3D" id="1.25.40.430">
    <property type="match status" value="1"/>
</dbReference>
<dbReference type="PROSITE" id="PS00108">
    <property type="entry name" value="PROTEIN_KINASE_ST"/>
    <property type="match status" value="1"/>
</dbReference>
<dbReference type="PROSITE" id="PS50011">
    <property type="entry name" value="PROTEIN_KINASE_DOM"/>
    <property type="match status" value="1"/>
</dbReference>
<evidence type="ECO:0000256" key="4">
    <source>
        <dbReference type="ARBA" id="ARBA00023328"/>
    </source>
</evidence>
<dbReference type="PROSITE" id="PS51489">
    <property type="entry name" value="BUB1_N"/>
    <property type="match status" value="1"/>
</dbReference>
<keyword evidence="8" id="KW-1185">Reference proteome</keyword>
<dbReference type="CDD" id="cd13981">
    <property type="entry name" value="STKc_Bub1_BubR1"/>
    <property type="match status" value="1"/>
</dbReference>
<dbReference type="SMART" id="SM00220">
    <property type="entry name" value="S_TKc"/>
    <property type="match status" value="1"/>
</dbReference>
<dbReference type="InterPro" id="IPR011009">
    <property type="entry name" value="Kinase-like_dom_sf"/>
</dbReference>
<dbReference type="InterPro" id="IPR011990">
    <property type="entry name" value="TPR-like_helical_dom_sf"/>
</dbReference>
<evidence type="ECO:0000256" key="3">
    <source>
        <dbReference type="ARBA" id="ARBA00022838"/>
    </source>
</evidence>
<dbReference type="InterPro" id="IPR000719">
    <property type="entry name" value="Prot_kinase_dom"/>
</dbReference>
<dbReference type="InterPro" id="IPR012572">
    <property type="entry name" value="Mad3/Bub1_II"/>
</dbReference>
<evidence type="ECO:0008006" key="9">
    <source>
        <dbReference type="Google" id="ProtNLM"/>
    </source>
</evidence>
<comment type="subcellular location">
    <subcellularLocation>
        <location evidence="1">Chromosome</location>
        <location evidence="1">Centromere</location>
        <location evidence="1">Kinetochore</location>
    </subcellularLocation>
</comment>
<dbReference type="EMBL" id="AFWA02000003">
    <property type="protein sequence ID" value="EMR10800.1"/>
    <property type="molecule type" value="Genomic_DNA"/>
</dbReference>
<keyword evidence="4" id="KW-0137">Centromere</keyword>
<dbReference type="GO" id="GO:0007094">
    <property type="term" value="P:mitotic spindle assembly checkpoint signaling"/>
    <property type="evidence" value="ECO:0007669"/>
    <property type="project" value="InterPro"/>
</dbReference>
<dbReference type="SMART" id="SM00777">
    <property type="entry name" value="Mad3_BUB1_I"/>
    <property type="match status" value="1"/>
</dbReference>
<keyword evidence="2" id="KW-0158">Chromosome</keyword>
<dbReference type="OrthoDB" id="248495at2759"/>
<dbReference type="GO" id="GO:0051754">
    <property type="term" value="P:meiotic sister chromatid cohesion, centromeric"/>
    <property type="evidence" value="ECO:0007669"/>
    <property type="project" value="TreeGrafter"/>
</dbReference>
<dbReference type="HOGENOM" id="CLU_002115_1_0_1"/>
<dbReference type="GO" id="GO:0004672">
    <property type="term" value="F:protein kinase activity"/>
    <property type="evidence" value="ECO:0007669"/>
    <property type="project" value="InterPro"/>
</dbReference>
<dbReference type="GO" id="GO:0005634">
    <property type="term" value="C:nucleus"/>
    <property type="evidence" value="ECO:0007669"/>
    <property type="project" value="TreeGrafter"/>
</dbReference>
<evidence type="ECO:0000256" key="1">
    <source>
        <dbReference type="ARBA" id="ARBA00004629"/>
    </source>
</evidence>
<evidence type="ECO:0000256" key="2">
    <source>
        <dbReference type="ARBA" id="ARBA00022454"/>
    </source>
</evidence>
<dbReference type="Proteomes" id="UP000011958">
    <property type="component" value="Unassembled WGS sequence"/>
</dbReference>
<sequence length="982" mass="113802">MISFEESVEHQKENIEPLRQGRSITNLAKSFSENPCALRAKNDQKRCVFESEIDGSDDLDDPLDIWVKYIKWTNETYPHGQSAESGLVPLLERCIRRFINVNHYHDDPRYLKIWIQYIRYIDDPQEVFCFLAHKGIGKSLSAYYEEYAIFLEETGRKSQANEIYKLGIERKAHPFDRLQRRYDEFLRRSLNSSTAEPNSTLIPTRSVLSTKFLSSLNESDNIKQSNNEKKTYNVSRINVYTDSENERFNKIFKTDTWDNIGTIQERKKENYQKAKMWVGEKLPMKKKSQSSVITEKFNVFCDEENKIFKQPLVQSKDIPLPKKEEKIMVNLQEMYCDGKEFSLDELKAKARGFLGKTWEDDEINTIIPTYIEEETTLLKDSPQISDLKKKQASPTINTKAALADIFDIFSQPLKCEQSDNNSDDDDNEVLYQDDSAQEQVNNTTWNQIYPSSDCVYADNSNGKCKNTEHENHSENKNIDILRKNNLDNENLSSYNIPSTPSNENFSASFDKHYSSVNPMASITEDIEPLLPNHFELPQKEKLKYNELEEPMSSPFQESVSFHLNFQKDERPITQFASFKQEGSSKSYIIKELVCNPLEDSIRDTILSNLNPPIDSYDGLYNFSDKVYGKLDFIERFNKQSSRKSSATNNQEVKIKLSQNTTYRIKKKLGEGAFAPVYLAENTSNSSNSTLKLRAIKIERSSTPWEFYIIQQAKSRLGTHRALASIIDAYEMHIYHDIGFLIMKYRDQGTILDLVNVFKSETGNGVDEILAIFFTIELLRTLEQLHNNGILHGDLKPDNCLLRLDPLKYEWLSKYQRDGSGGWASKGIVIIDFGKGIDLRMFSPQVQFIADWQTDEQDCAEMREARPWTYQIDYHGLATIIHTLLFGKHIETIAEKMPGLGVGRRKYRLSNGFKRYWQQDIWRNLFDLLLNPVANAGENGLPITKNLKQIREEMETWLTENCEKGVGLKASLWKIETLLYERK</sequence>
<dbReference type="InterPro" id="IPR013212">
    <property type="entry name" value="Mad3/Bub1_I"/>
</dbReference>
<dbReference type="SUPFAM" id="SSF48452">
    <property type="entry name" value="TPR-like"/>
    <property type="match status" value="1"/>
</dbReference>
<dbReference type="FunFam" id="1.25.40.430:FF:000003">
    <property type="entry name" value="Checkpoint serine/threonine-protein kinase BUB1"/>
    <property type="match status" value="1"/>
</dbReference>
<dbReference type="eggNOG" id="KOG1166">
    <property type="taxonomic scope" value="Eukaryota"/>
</dbReference>
<dbReference type="InterPro" id="IPR008271">
    <property type="entry name" value="Ser/Thr_kinase_AS"/>
</dbReference>
<evidence type="ECO:0000259" key="5">
    <source>
        <dbReference type="PROSITE" id="PS50011"/>
    </source>
</evidence>
<organism evidence="7 8">
    <name type="scientific">Pneumocystis murina (strain B123)</name>
    <name type="common">Mouse pneumocystis pneumonia agent</name>
    <name type="synonym">Pneumocystis carinii f. sp. muris</name>
    <dbReference type="NCBI Taxonomy" id="1069680"/>
    <lineage>
        <taxon>Eukaryota</taxon>
        <taxon>Fungi</taxon>
        <taxon>Dikarya</taxon>
        <taxon>Ascomycota</taxon>
        <taxon>Taphrinomycotina</taxon>
        <taxon>Pneumocystomycetes</taxon>
        <taxon>Pneumocystaceae</taxon>
        <taxon>Pneumocystis</taxon>
    </lineage>
</organism>
<evidence type="ECO:0000313" key="7">
    <source>
        <dbReference type="EMBL" id="EMR10800.1"/>
    </source>
</evidence>